<protein>
    <submittedName>
        <fullName evidence="4">Small, acid-soluble spore protein, H family</fullName>
    </submittedName>
</protein>
<evidence type="ECO:0000313" key="4">
    <source>
        <dbReference type="EMBL" id="TLS51953.1"/>
    </source>
</evidence>
<reference evidence="4 5" key="1">
    <citation type="submission" date="2019-05" db="EMBL/GenBank/DDBJ databases">
        <authorList>
            <person name="Narsing Rao M.P."/>
            <person name="Li W.J."/>
        </authorList>
    </citation>
    <scope>NUCLEOTIDE SEQUENCE [LARGE SCALE GENOMIC DNA]</scope>
    <source>
        <strain evidence="4 5">SYSU_K30003</strain>
    </source>
</reference>
<dbReference type="GO" id="GO:0030435">
    <property type="term" value="P:sporulation resulting in formation of a cellular spore"/>
    <property type="evidence" value="ECO:0007669"/>
    <property type="project" value="UniProtKB-KW"/>
</dbReference>
<comment type="caution">
    <text evidence="4">The sequence shown here is derived from an EMBL/GenBank/DDBJ whole genome shotgun (WGS) entry which is preliminary data.</text>
</comment>
<dbReference type="OrthoDB" id="1683648at2"/>
<proteinExistence type="inferred from homology"/>
<dbReference type="RefSeq" id="WP_138194197.1">
    <property type="nucleotide sequence ID" value="NZ_VCIW01000006.1"/>
</dbReference>
<gene>
    <name evidence="4" type="ORF">FE782_11245</name>
</gene>
<evidence type="ECO:0000313" key="5">
    <source>
        <dbReference type="Proteomes" id="UP000309676"/>
    </source>
</evidence>
<evidence type="ECO:0000256" key="3">
    <source>
        <dbReference type="ARBA" id="ARBA00022969"/>
    </source>
</evidence>
<comment type="similarity">
    <text evidence="2">Belongs to the SspH family.</text>
</comment>
<dbReference type="Pfam" id="PF08141">
    <property type="entry name" value="SspH"/>
    <property type="match status" value="1"/>
</dbReference>
<keyword evidence="5" id="KW-1185">Reference proteome</keyword>
<dbReference type="GO" id="GO:0030436">
    <property type="term" value="P:asexual sporulation"/>
    <property type="evidence" value="ECO:0007669"/>
    <property type="project" value="InterPro"/>
</dbReference>
<organism evidence="4 5">
    <name type="scientific">Paenibacillus antri</name>
    <dbReference type="NCBI Taxonomy" id="2582848"/>
    <lineage>
        <taxon>Bacteria</taxon>
        <taxon>Bacillati</taxon>
        <taxon>Bacillota</taxon>
        <taxon>Bacilli</taxon>
        <taxon>Bacillales</taxon>
        <taxon>Paenibacillaceae</taxon>
        <taxon>Paenibacillus</taxon>
    </lineage>
</organism>
<sequence length="67" mass="7623">MDVNRAQEIVDSPKEFVVQLNNKEVWIDSVDSTTKTATVHERSGDYQASKTVRVDQLKELGEADNRM</sequence>
<dbReference type="AlphaFoldDB" id="A0A5R9GGT7"/>
<keyword evidence="3" id="KW-0749">Sporulation</keyword>
<accession>A0A5R9GGT7</accession>
<dbReference type="Proteomes" id="UP000309676">
    <property type="component" value="Unassembled WGS sequence"/>
</dbReference>
<evidence type="ECO:0000256" key="2">
    <source>
        <dbReference type="ARBA" id="ARBA00006573"/>
    </source>
</evidence>
<comment type="subcellular location">
    <subcellularLocation>
        <location evidence="1">Spore core</location>
    </subcellularLocation>
</comment>
<evidence type="ECO:0000256" key="1">
    <source>
        <dbReference type="ARBA" id="ARBA00004288"/>
    </source>
</evidence>
<dbReference type="GO" id="GO:0042601">
    <property type="term" value="C:endospore-forming forespore"/>
    <property type="evidence" value="ECO:0007669"/>
    <property type="project" value="InterPro"/>
</dbReference>
<dbReference type="EMBL" id="VCIW01000006">
    <property type="protein sequence ID" value="TLS51953.1"/>
    <property type="molecule type" value="Genomic_DNA"/>
</dbReference>
<name>A0A5R9GGT7_9BACL</name>
<dbReference type="InterPro" id="IPR012610">
    <property type="entry name" value="SASP_SspH"/>
</dbReference>